<dbReference type="Proteomes" id="UP001626550">
    <property type="component" value="Unassembled WGS sequence"/>
</dbReference>
<proteinExistence type="predicted"/>
<organism evidence="1 2">
    <name type="scientific">Cichlidogyrus casuarinus</name>
    <dbReference type="NCBI Taxonomy" id="1844966"/>
    <lineage>
        <taxon>Eukaryota</taxon>
        <taxon>Metazoa</taxon>
        <taxon>Spiralia</taxon>
        <taxon>Lophotrochozoa</taxon>
        <taxon>Platyhelminthes</taxon>
        <taxon>Monogenea</taxon>
        <taxon>Monopisthocotylea</taxon>
        <taxon>Dactylogyridea</taxon>
        <taxon>Ancyrocephalidae</taxon>
        <taxon>Cichlidogyrus</taxon>
    </lineage>
</organism>
<evidence type="ECO:0008006" key="3">
    <source>
        <dbReference type="Google" id="ProtNLM"/>
    </source>
</evidence>
<name>A0ABD2QJK9_9PLAT</name>
<dbReference type="EMBL" id="JBJKFK010000108">
    <property type="protein sequence ID" value="KAL3319711.1"/>
    <property type="molecule type" value="Genomic_DNA"/>
</dbReference>
<evidence type="ECO:0000313" key="2">
    <source>
        <dbReference type="Proteomes" id="UP001626550"/>
    </source>
</evidence>
<sequence length="104" mass="11213">MGVGREETVPQELRLATTLLMLADSLCVYGVAQSPLSRTGIGLGASAREVSMQTPMLVHARPMDRLPWHIFVSLRTLHTHTSVLVEVNAADSSPRPSHLGDAAK</sequence>
<keyword evidence="2" id="KW-1185">Reference proteome</keyword>
<evidence type="ECO:0000313" key="1">
    <source>
        <dbReference type="EMBL" id="KAL3319711.1"/>
    </source>
</evidence>
<gene>
    <name evidence="1" type="ORF">Ciccas_001618</name>
</gene>
<comment type="caution">
    <text evidence="1">The sequence shown here is derived from an EMBL/GenBank/DDBJ whole genome shotgun (WGS) entry which is preliminary data.</text>
</comment>
<reference evidence="1 2" key="1">
    <citation type="submission" date="2024-11" db="EMBL/GenBank/DDBJ databases">
        <title>Adaptive evolution of stress response genes in parasites aligns with host niche diversity.</title>
        <authorList>
            <person name="Hahn C."/>
            <person name="Resl P."/>
        </authorList>
    </citation>
    <scope>NUCLEOTIDE SEQUENCE [LARGE SCALE GENOMIC DNA]</scope>
    <source>
        <strain evidence="1">EGGRZ-B1_66</strain>
        <tissue evidence="1">Body</tissue>
    </source>
</reference>
<accession>A0ABD2QJK9</accession>
<protein>
    <recommendedName>
        <fullName evidence="3">Secreted protein</fullName>
    </recommendedName>
</protein>
<dbReference type="AlphaFoldDB" id="A0ABD2QJK9"/>